<sequence length="97" mass="9385">MVITGIGVGSALPTLVGAAAAALPPTRFATGSAVTAMARRTGSVLGVALVVTLLGAPDGPAEALGAFRHGWWAAAATAVLAAATALALHRRGTAART</sequence>
<protein>
    <recommendedName>
        <fullName evidence="4">Major facilitator superfamily (MFS) profile domain-containing protein</fullName>
    </recommendedName>
</protein>
<accession>A0A2Z5JEE6</accession>
<keyword evidence="1" id="KW-0472">Membrane</keyword>
<name>A0A2Z5JEE6_STRAR</name>
<dbReference type="Proteomes" id="UP000252698">
    <property type="component" value="Chromosome"/>
</dbReference>
<dbReference type="EMBL" id="CP027306">
    <property type="protein sequence ID" value="AXE78721.1"/>
    <property type="molecule type" value="Genomic_DNA"/>
</dbReference>
<feature type="transmembrane region" description="Helical" evidence="1">
    <location>
        <begin position="37"/>
        <end position="57"/>
    </location>
</feature>
<dbReference type="InterPro" id="IPR036259">
    <property type="entry name" value="MFS_trans_sf"/>
</dbReference>
<dbReference type="AlphaFoldDB" id="A0A2Z5JEE6"/>
<dbReference type="SUPFAM" id="SSF103473">
    <property type="entry name" value="MFS general substrate transporter"/>
    <property type="match status" value="1"/>
</dbReference>
<dbReference type="GeneID" id="95520612"/>
<dbReference type="RefSeq" id="WP_114245288.1">
    <property type="nucleotide sequence ID" value="NZ_CP027306.1"/>
</dbReference>
<evidence type="ECO:0000256" key="1">
    <source>
        <dbReference type="SAM" id="Phobius"/>
    </source>
</evidence>
<keyword evidence="1" id="KW-0812">Transmembrane</keyword>
<reference evidence="2 3" key="1">
    <citation type="journal article" date="2018" name="Front. Microbiol.">
        <title>Genome Sequencing of Streptomyces atratus SCSIOZH16 and Activation Production of Nocardamine via Metabolic Engineering.</title>
        <authorList>
            <person name="Li Y."/>
            <person name="Zhang C."/>
            <person name="Liu C."/>
            <person name="Ju J."/>
            <person name="Ma J."/>
        </authorList>
    </citation>
    <scope>NUCLEOTIDE SEQUENCE [LARGE SCALE GENOMIC DNA]</scope>
    <source>
        <strain evidence="2 3">SCSIO_ZH16</strain>
    </source>
</reference>
<feature type="transmembrane region" description="Helical" evidence="1">
    <location>
        <begin position="69"/>
        <end position="88"/>
    </location>
</feature>
<evidence type="ECO:0008006" key="4">
    <source>
        <dbReference type="Google" id="ProtNLM"/>
    </source>
</evidence>
<keyword evidence="1" id="KW-1133">Transmembrane helix</keyword>
<feature type="transmembrane region" description="Helical" evidence="1">
    <location>
        <begin position="6"/>
        <end position="25"/>
    </location>
</feature>
<evidence type="ECO:0000313" key="2">
    <source>
        <dbReference type="EMBL" id="AXE78721.1"/>
    </source>
</evidence>
<evidence type="ECO:0000313" key="3">
    <source>
        <dbReference type="Proteomes" id="UP000252698"/>
    </source>
</evidence>
<gene>
    <name evidence="2" type="ORF">C5746_19375</name>
</gene>
<organism evidence="2 3">
    <name type="scientific">Streptomyces atratus</name>
    <dbReference type="NCBI Taxonomy" id="1893"/>
    <lineage>
        <taxon>Bacteria</taxon>
        <taxon>Bacillati</taxon>
        <taxon>Actinomycetota</taxon>
        <taxon>Actinomycetes</taxon>
        <taxon>Kitasatosporales</taxon>
        <taxon>Streptomycetaceae</taxon>
        <taxon>Streptomyces</taxon>
    </lineage>
</organism>
<proteinExistence type="predicted"/>
<dbReference type="KEGG" id="sata:C5746_19375"/>